<evidence type="ECO:0000256" key="7">
    <source>
        <dbReference type="ARBA" id="ARBA00022741"/>
    </source>
</evidence>
<dbReference type="GO" id="GO:0016740">
    <property type="term" value="F:transferase activity"/>
    <property type="evidence" value="ECO:0007669"/>
    <property type="project" value="UniProtKB-KW"/>
</dbReference>
<keyword evidence="11" id="KW-0808">Transferase</keyword>
<protein>
    <recommendedName>
        <fullName evidence="3">tRNA threonylcarbamoyladenosine biosynthesis protein TsaE</fullName>
    </recommendedName>
    <alternativeName>
        <fullName evidence="10">t(6)A37 threonylcarbamoyladenosine biosynthesis protein TsaE</fullName>
    </alternativeName>
</protein>
<keyword evidence="4" id="KW-0963">Cytoplasm</keyword>
<evidence type="ECO:0000256" key="6">
    <source>
        <dbReference type="ARBA" id="ARBA00022723"/>
    </source>
</evidence>
<keyword evidence="8" id="KW-0067">ATP-binding</keyword>
<dbReference type="GO" id="GO:0002949">
    <property type="term" value="P:tRNA threonylcarbamoyladenosine modification"/>
    <property type="evidence" value="ECO:0007669"/>
    <property type="project" value="InterPro"/>
</dbReference>
<proteinExistence type="inferred from homology"/>
<dbReference type="InterPro" id="IPR003442">
    <property type="entry name" value="T6A_TsaE"/>
</dbReference>
<evidence type="ECO:0000256" key="1">
    <source>
        <dbReference type="ARBA" id="ARBA00004496"/>
    </source>
</evidence>
<dbReference type="InterPro" id="IPR027417">
    <property type="entry name" value="P-loop_NTPase"/>
</dbReference>
<dbReference type="Gene3D" id="3.40.50.300">
    <property type="entry name" value="P-loop containing nucleotide triphosphate hydrolases"/>
    <property type="match status" value="1"/>
</dbReference>
<keyword evidence="9" id="KW-0460">Magnesium</keyword>
<gene>
    <name evidence="11" type="ORF">A2719_04540</name>
</gene>
<comment type="subcellular location">
    <subcellularLocation>
        <location evidence="1">Cytoplasm</location>
    </subcellularLocation>
</comment>
<evidence type="ECO:0000256" key="8">
    <source>
        <dbReference type="ARBA" id="ARBA00022840"/>
    </source>
</evidence>
<organism evidence="11 12">
    <name type="scientific">Candidatus Ryanbacteria bacterium RIFCSPHIGHO2_01_FULL_45_22</name>
    <dbReference type="NCBI Taxonomy" id="1802114"/>
    <lineage>
        <taxon>Bacteria</taxon>
        <taxon>Candidatus Ryaniibacteriota</taxon>
    </lineage>
</organism>
<evidence type="ECO:0000256" key="10">
    <source>
        <dbReference type="ARBA" id="ARBA00032441"/>
    </source>
</evidence>
<evidence type="ECO:0000313" key="12">
    <source>
        <dbReference type="Proteomes" id="UP000177480"/>
    </source>
</evidence>
<comment type="similarity">
    <text evidence="2">Belongs to the TsaE family.</text>
</comment>
<dbReference type="PANTHER" id="PTHR33540">
    <property type="entry name" value="TRNA THREONYLCARBAMOYLADENOSINE BIOSYNTHESIS PROTEIN TSAE"/>
    <property type="match status" value="1"/>
</dbReference>
<keyword evidence="5" id="KW-0819">tRNA processing</keyword>
<dbReference type="Pfam" id="PF02367">
    <property type="entry name" value="TsaE"/>
    <property type="match status" value="1"/>
</dbReference>
<dbReference type="GO" id="GO:0005737">
    <property type="term" value="C:cytoplasm"/>
    <property type="evidence" value="ECO:0007669"/>
    <property type="project" value="UniProtKB-SubCell"/>
</dbReference>
<evidence type="ECO:0000256" key="4">
    <source>
        <dbReference type="ARBA" id="ARBA00022490"/>
    </source>
</evidence>
<accession>A0A1G2G1Z2</accession>
<evidence type="ECO:0000256" key="3">
    <source>
        <dbReference type="ARBA" id="ARBA00019010"/>
    </source>
</evidence>
<dbReference type="NCBIfam" id="TIGR00150">
    <property type="entry name" value="T6A_YjeE"/>
    <property type="match status" value="1"/>
</dbReference>
<name>A0A1G2G1Z2_9BACT</name>
<evidence type="ECO:0000313" key="11">
    <source>
        <dbReference type="EMBL" id="OGZ44304.1"/>
    </source>
</evidence>
<evidence type="ECO:0000256" key="2">
    <source>
        <dbReference type="ARBA" id="ARBA00007599"/>
    </source>
</evidence>
<dbReference type="Proteomes" id="UP000177480">
    <property type="component" value="Unassembled WGS sequence"/>
</dbReference>
<dbReference type="GO" id="GO:0046872">
    <property type="term" value="F:metal ion binding"/>
    <property type="evidence" value="ECO:0007669"/>
    <property type="project" value="UniProtKB-KW"/>
</dbReference>
<dbReference type="STRING" id="1802114.A2719_04540"/>
<sequence>MKSLEITTSSAKETQKFACLFAKELLKSSLNRKGAFVVALEGNLGGGKTTFAQGFARGLGVREKVLSPTFVILKSFKLHSPAGGSCFKKLVHIDAYRLKSARELRSLGWQDILKDKDTIVLVEWADRVQRALPPAYIRISFEFLNEHERRIIIEHAH</sequence>
<dbReference type="SUPFAM" id="SSF52540">
    <property type="entry name" value="P-loop containing nucleoside triphosphate hydrolases"/>
    <property type="match status" value="1"/>
</dbReference>
<keyword evidence="6" id="KW-0479">Metal-binding</keyword>
<comment type="caution">
    <text evidence="11">The sequence shown here is derived from an EMBL/GenBank/DDBJ whole genome shotgun (WGS) entry which is preliminary data.</text>
</comment>
<evidence type="ECO:0000256" key="5">
    <source>
        <dbReference type="ARBA" id="ARBA00022694"/>
    </source>
</evidence>
<dbReference type="AlphaFoldDB" id="A0A1G2G1Z2"/>
<dbReference type="GO" id="GO:0005524">
    <property type="term" value="F:ATP binding"/>
    <property type="evidence" value="ECO:0007669"/>
    <property type="project" value="UniProtKB-KW"/>
</dbReference>
<dbReference type="PANTHER" id="PTHR33540:SF2">
    <property type="entry name" value="TRNA THREONYLCARBAMOYLADENOSINE BIOSYNTHESIS PROTEIN TSAE"/>
    <property type="match status" value="1"/>
</dbReference>
<dbReference type="EMBL" id="MHNK01000004">
    <property type="protein sequence ID" value="OGZ44304.1"/>
    <property type="molecule type" value="Genomic_DNA"/>
</dbReference>
<evidence type="ECO:0000256" key="9">
    <source>
        <dbReference type="ARBA" id="ARBA00022842"/>
    </source>
</evidence>
<reference evidence="11 12" key="1">
    <citation type="journal article" date="2016" name="Nat. Commun.">
        <title>Thousands of microbial genomes shed light on interconnected biogeochemical processes in an aquifer system.</title>
        <authorList>
            <person name="Anantharaman K."/>
            <person name="Brown C.T."/>
            <person name="Hug L.A."/>
            <person name="Sharon I."/>
            <person name="Castelle C.J."/>
            <person name="Probst A.J."/>
            <person name="Thomas B.C."/>
            <person name="Singh A."/>
            <person name="Wilkins M.J."/>
            <person name="Karaoz U."/>
            <person name="Brodie E.L."/>
            <person name="Williams K.H."/>
            <person name="Hubbard S.S."/>
            <person name="Banfield J.F."/>
        </authorList>
    </citation>
    <scope>NUCLEOTIDE SEQUENCE [LARGE SCALE GENOMIC DNA]</scope>
</reference>
<keyword evidence="7" id="KW-0547">Nucleotide-binding</keyword>